<keyword evidence="2" id="KW-0732">Signal</keyword>
<dbReference type="EMBL" id="QWJJ01000018">
    <property type="protein sequence ID" value="RII37308.1"/>
    <property type="molecule type" value="Genomic_DNA"/>
</dbReference>
<dbReference type="InterPro" id="IPR018389">
    <property type="entry name" value="DctP_fam"/>
</dbReference>
<evidence type="ECO:0000256" key="1">
    <source>
        <dbReference type="ARBA" id="ARBA00004418"/>
    </source>
</evidence>
<evidence type="ECO:0008006" key="6">
    <source>
        <dbReference type="Google" id="ProtNLM"/>
    </source>
</evidence>
<dbReference type="Pfam" id="PF03480">
    <property type="entry name" value="DctP"/>
    <property type="match status" value="1"/>
</dbReference>
<protein>
    <recommendedName>
        <fullName evidence="6">C4-dicarboxylate ABC transporter substrate-binding protein</fullName>
    </recommendedName>
</protein>
<evidence type="ECO:0000313" key="4">
    <source>
        <dbReference type="EMBL" id="RII37308.1"/>
    </source>
</evidence>
<keyword evidence="5" id="KW-1185">Reference proteome</keyword>
<accession>A0A399IVX0</accession>
<dbReference type="GO" id="GO:0042597">
    <property type="term" value="C:periplasmic space"/>
    <property type="evidence" value="ECO:0007669"/>
    <property type="project" value="UniProtKB-SubCell"/>
</dbReference>
<sequence>MPAFAKAFLKGMAGISIWYLKHVGAEGRLPQRGRELWRRADGRHILGRKDMTILSKLRVATLGVAFATFGAGMSQADVYKWITFKPQGAGDAQALTTQWLVDEFAKRTEGKHSIQVFWGGSVAGTKEIPDVLGAGAGDFGDIVTPYFPDQMPLNNAVGFFIPQPKNSLEVGEFMENLHETYPQFDEELASQNLYAFGFRPLEAYGLLCTKPVKNMADMKGLRVRSYGFAYPALIEAMGATPVSIATSETYEALERSIVDCTPIGPALARGWKYDEVAKYYMEMPLGASFGHLLAMNLDSYKSMDPETQAIVDQLGHDYLVEYTRVLDEDDARVRELWKGELGVTVMDFPTEELTALVNDPGVQAVRAEWIEKADKLGVPAEKIAAELQF</sequence>
<dbReference type="PANTHER" id="PTHR33376">
    <property type="match status" value="1"/>
</dbReference>
<evidence type="ECO:0000313" key="5">
    <source>
        <dbReference type="Proteomes" id="UP000265848"/>
    </source>
</evidence>
<evidence type="ECO:0000256" key="2">
    <source>
        <dbReference type="ARBA" id="ARBA00022729"/>
    </source>
</evidence>
<dbReference type="Proteomes" id="UP000265848">
    <property type="component" value="Unassembled WGS sequence"/>
</dbReference>
<comment type="caution">
    <text evidence="4">The sequence shown here is derived from an EMBL/GenBank/DDBJ whole genome shotgun (WGS) entry which is preliminary data.</text>
</comment>
<dbReference type="GO" id="GO:0055085">
    <property type="term" value="P:transmembrane transport"/>
    <property type="evidence" value="ECO:0007669"/>
    <property type="project" value="InterPro"/>
</dbReference>
<evidence type="ECO:0000256" key="3">
    <source>
        <dbReference type="ARBA" id="ARBA00022764"/>
    </source>
</evidence>
<organism evidence="4 5">
    <name type="scientific">Pseudooceanicola sediminis</name>
    <dbReference type="NCBI Taxonomy" id="2211117"/>
    <lineage>
        <taxon>Bacteria</taxon>
        <taxon>Pseudomonadati</taxon>
        <taxon>Pseudomonadota</taxon>
        <taxon>Alphaproteobacteria</taxon>
        <taxon>Rhodobacterales</taxon>
        <taxon>Paracoccaceae</taxon>
        <taxon>Pseudooceanicola</taxon>
    </lineage>
</organism>
<proteinExistence type="predicted"/>
<dbReference type="InterPro" id="IPR038404">
    <property type="entry name" value="TRAP_DctP_sf"/>
</dbReference>
<name>A0A399IVX0_9RHOB</name>
<dbReference type="PANTHER" id="PTHR33376:SF5">
    <property type="entry name" value="EXTRACYTOPLASMIC SOLUTE RECEPTOR PROTEIN"/>
    <property type="match status" value="1"/>
</dbReference>
<comment type="subcellular location">
    <subcellularLocation>
        <location evidence="1">Periplasm</location>
    </subcellularLocation>
</comment>
<dbReference type="Gene3D" id="3.40.190.170">
    <property type="entry name" value="Bacterial extracellular solute-binding protein, family 7"/>
    <property type="match status" value="1"/>
</dbReference>
<dbReference type="AlphaFoldDB" id="A0A399IVX0"/>
<gene>
    <name evidence="4" type="ORF">DL237_17605</name>
</gene>
<reference evidence="4 5" key="1">
    <citation type="submission" date="2018-08" db="EMBL/GenBank/DDBJ databases">
        <title>Pseudooceanicola sediminis CY03 in the family Rhodobacteracea.</title>
        <authorList>
            <person name="Zhang Y.-J."/>
        </authorList>
    </citation>
    <scope>NUCLEOTIDE SEQUENCE [LARGE SCALE GENOMIC DNA]</scope>
    <source>
        <strain evidence="4 5">CY03</strain>
    </source>
</reference>
<keyword evidence="3" id="KW-0574">Periplasm</keyword>
<dbReference type="NCBIfam" id="NF037995">
    <property type="entry name" value="TRAP_S1"/>
    <property type="match status" value="1"/>
</dbReference>